<organism evidence="2 3">
    <name type="scientific">Batillaria attramentaria</name>
    <dbReference type="NCBI Taxonomy" id="370345"/>
    <lineage>
        <taxon>Eukaryota</taxon>
        <taxon>Metazoa</taxon>
        <taxon>Spiralia</taxon>
        <taxon>Lophotrochozoa</taxon>
        <taxon>Mollusca</taxon>
        <taxon>Gastropoda</taxon>
        <taxon>Caenogastropoda</taxon>
        <taxon>Sorbeoconcha</taxon>
        <taxon>Cerithioidea</taxon>
        <taxon>Batillariidae</taxon>
        <taxon>Batillaria</taxon>
    </lineage>
</organism>
<feature type="region of interest" description="Disordered" evidence="1">
    <location>
        <begin position="79"/>
        <end position="102"/>
    </location>
</feature>
<evidence type="ECO:0000313" key="2">
    <source>
        <dbReference type="EMBL" id="KAK7505867.1"/>
    </source>
</evidence>
<feature type="compositionally biased region" description="Basic and acidic residues" evidence="1">
    <location>
        <begin position="79"/>
        <end position="88"/>
    </location>
</feature>
<name>A0ABD0M2N1_9CAEN</name>
<feature type="compositionally biased region" description="Polar residues" evidence="1">
    <location>
        <begin position="25"/>
        <end position="34"/>
    </location>
</feature>
<evidence type="ECO:0000256" key="1">
    <source>
        <dbReference type="SAM" id="MobiDB-lite"/>
    </source>
</evidence>
<comment type="caution">
    <text evidence="2">The sequence shown here is derived from an EMBL/GenBank/DDBJ whole genome shotgun (WGS) entry which is preliminary data.</text>
</comment>
<reference evidence="2 3" key="1">
    <citation type="journal article" date="2023" name="Sci. Data">
        <title>Genome assembly of the Korean intertidal mud-creeper Batillaria attramentaria.</title>
        <authorList>
            <person name="Patra A.K."/>
            <person name="Ho P.T."/>
            <person name="Jun S."/>
            <person name="Lee S.J."/>
            <person name="Kim Y."/>
            <person name="Won Y.J."/>
        </authorList>
    </citation>
    <scope>NUCLEOTIDE SEQUENCE [LARGE SCALE GENOMIC DNA]</scope>
    <source>
        <strain evidence="2">Wonlab-2016</strain>
    </source>
</reference>
<evidence type="ECO:0000313" key="3">
    <source>
        <dbReference type="Proteomes" id="UP001519460"/>
    </source>
</evidence>
<proteinExistence type="predicted"/>
<sequence>MLASPDSHQKGIKTWQKCHPGPSVCVQSPHTTPSRPARVCSSPGGRAARGPGAERGHCPAGVSPRPRLLVTNIDRWSDGGCRHGDGASRESAQNSATIDGHNFHSLPVRTVSFQSGRRFVQKHKSFSIL</sequence>
<accession>A0ABD0M2N1</accession>
<dbReference type="EMBL" id="JACVVK020000009">
    <property type="protein sequence ID" value="KAK7505867.1"/>
    <property type="molecule type" value="Genomic_DNA"/>
</dbReference>
<dbReference type="AlphaFoldDB" id="A0ABD0M2N1"/>
<feature type="region of interest" description="Disordered" evidence="1">
    <location>
        <begin position="20"/>
        <end position="65"/>
    </location>
</feature>
<gene>
    <name evidence="2" type="ORF">BaRGS_00003138</name>
</gene>
<keyword evidence="3" id="KW-1185">Reference proteome</keyword>
<protein>
    <submittedName>
        <fullName evidence="2">Uncharacterized protein</fullName>
    </submittedName>
</protein>
<dbReference type="Proteomes" id="UP001519460">
    <property type="component" value="Unassembled WGS sequence"/>
</dbReference>